<dbReference type="SUPFAM" id="SSF57302">
    <property type="entry name" value="Snake toxin-like"/>
    <property type="match status" value="1"/>
</dbReference>
<dbReference type="AlphaFoldDB" id="A0A913ZMR1"/>
<reference evidence="3" key="1">
    <citation type="submission" date="2022-11" db="UniProtKB">
        <authorList>
            <consortium name="EnsemblMetazoa"/>
        </authorList>
    </citation>
    <scope>IDENTIFICATION</scope>
</reference>
<feature type="signal peptide" evidence="2">
    <location>
        <begin position="1"/>
        <end position="23"/>
    </location>
</feature>
<dbReference type="EnsemblMetazoa" id="XM_038197104.1">
    <property type="protein sequence ID" value="XP_038053032.1"/>
    <property type="gene ID" value="LOC119725624"/>
</dbReference>
<dbReference type="EnsemblMetazoa" id="XM_038197103.1">
    <property type="protein sequence ID" value="XP_038053031.1"/>
    <property type="gene ID" value="LOC119725624"/>
</dbReference>
<accession>A0A913ZMR1</accession>
<name>A0A913ZMR1_PATMI</name>
<sequence>MQSGVCTLLGVLIALSVTGSSIGLQCYYCIGSVDDCGDPFNTTTAVTMTCQADGSTCAVAKRIDNGVTQIFRTCTPVNVTGIGVVQCTPGCFPPPIDTCAECCMEDRCNGGPVPTNGGPEPTQPTPDPEQPPQSSPSPIGKGATLAPNLKSALSLMAALAMYLAL</sequence>
<feature type="region of interest" description="Disordered" evidence="1">
    <location>
        <begin position="114"/>
        <end position="143"/>
    </location>
</feature>
<evidence type="ECO:0000313" key="3">
    <source>
        <dbReference type="EnsemblMetazoa" id="XP_038053032.1"/>
    </source>
</evidence>
<keyword evidence="2" id="KW-0732">Signal</keyword>
<dbReference type="Proteomes" id="UP000887568">
    <property type="component" value="Unplaced"/>
</dbReference>
<organism evidence="3 4">
    <name type="scientific">Patiria miniata</name>
    <name type="common">Bat star</name>
    <name type="synonym">Asterina miniata</name>
    <dbReference type="NCBI Taxonomy" id="46514"/>
    <lineage>
        <taxon>Eukaryota</taxon>
        <taxon>Metazoa</taxon>
        <taxon>Echinodermata</taxon>
        <taxon>Eleutherozoa</taxon>
        <taxon>Asterozoa</taxon>
        <taxon>Asteroidea</taxon>
        <taxon>Valvatacea</taxon>
        <taxon>Valvatida</taxon>
        <taxon>Asterinidae</taxon>
        <taxon>Patiria</taxon>
    </lineage>
</organism>
<evidence type="ECO:0000256" key="2">
    <source>
        <dbReference type="SAM" id="SignalP"/>
    </source>
</evidence>
<feature type="compositionally biased region" description="Pro residues" evidence="1">
    <location>
        <begin position="121"/>
        <end position="135"/>
    </location>
</feature>
<keyword evidence="4" id="KW-1185">Reference proteome</keyword>
<dbReference type="RefSeq" id="XP_038053032.1">
    <property type="nucleotide sequence ID" value="XM_038197104.1"/>
</dbReference>
<dbReference type="EnsemblMetazoa" id="XM_038197102.1">
    <property type="protein sequence ID" value="XP_038053030.1"/>
    <property type="gene ID" value="LOC119725624"/>
</dbReference>
<feature type="chain" id="PRO_5038275632" evidence="2">
    <location>
        <begin position="24"/>
        <end position="165"/>
    </location>
</feature>
<dbReference type="InterPro" id="IPR045860">
    <property type="entry name" value="Snake_toxin-like_sf"/>
</dbReference>
<evidence type="ECO:0000313" key="4">
    <source>
        <dbReference type="Proteomes" id="UP000887568"/>
    </source>
</evidence>
<dbReference type="RefSeq" id="XP_038053031.1">
    <property type="nucleotide sequence ID" value="XM_038197103.1"/>
</dbReference>
<evidence type="ECO:0000256" key="1">
    <source>
        <dbReference type="SAM" id="MobiDB-lite"/>
    </source>
</evidence>
<dbReference type="GeneID" id="119725624"/>
<protein>
    <submittedName>
        <fullName evidence="3">Uncharacterized protein</fullName>
    </submittedName>
</protein>
<dbReference type="RefSeq" id="XP_038053030.1">
    <property type="nucleotide sequence ID" value="XM_038197102.1"/>
</dbReference>
<proteinExistence type="predicted"/>